<dbReference type="PANTHER" id="PTHR36451:SF1">
    <property type="entry name" value="OMEGA-HYDROXY-BETA-DIHYDROMENAQUINONE-9 SULFOTRANSFERASE STF3"/>
    <property type="match status" value="1"/>
</dbReference>
<dbReference type="Gene3D" id="3.40.50.300">
    <property type="entry name" value="P-loop containing nucleotide triphosphate hydrolases"/>
    <property type="match status" value="1"/>
</dbReference>
<sequence>MRRTARWLTPVNALSAPRVTAQRARADRVFDRMVQQAEQRADADAALARDFVDSYRFLFKEIAKQETLSMVGWQGFIDDLTRRMTNHLRVERLIAEHPEITAEPIARPVVVVGLPRTATTLTHKILIQPEGNRAPLMWELMNTHRGDIEPKLRDKLVKDAQQMAGLASRASPVWDLIHPMNALQPEECVFALPHGYQFITRAAMPAYRRWADERDYTGDYRHLKRVLQVLQWNQPRRRWVLKSPFHLFNLDVLLEVFADATIVWTHRDPATVMGSWCSLVETGRALHHRRYDAAAIGPEWLDIFGKGVAAARGVRATAPSERFIDVPYRSLTAEPHACLPELFEKLGLEWTADEKASLEHVLARPDTRRSHEYHLSRYGIELDDVEAAFGDYGRLGF</sequence>
<evidence type="ECO:0000313" key="1">
    <source>
        <dbReference type="EMBL" id="SDE47495.1"/>
    </source>
</evidence>
<dbReference type="GO" id="GO:0016740">
    <property type="term" value="F:transferase activity"/>
    <property type="evidence" value="ECO:0007669"/>
    <property type="project" value="UniProtKB-KW"/>
</dbReference>
<dbReference type="InterPro" id="IPR052736">
    <property type="entry name" value="Stf3_sulfotransferase"/>
</dbReference>
<name>A0A1G7D9S4_9ACTN</name>
<protein>
    <submittedName>
        <fullName evidence="1">Sulfotransferase family protein</fullName>
    </submittedName>
</protein>
<dbReference type="SUPFAM" id="SSF52540">
    <property type="entry name" value="P-loop containing nucleoside triphosphate hydrolases"/>
    <property type="match status" value="1"/>
</dbReference>
<dbReference type="PANTHER" id="PTHR36451">
    <property type="entry name" value="PAPS-DEPENDENT SULFOTRANSFERASE STF3"/>
    <property type="match status" value="1"/>
</dbReference>
<proteinExistence type="predicted"/>
<dbReference type="RefSeq" id="WP_091040415.1">
    <property type="nucleotide sequence ID" value="NZ_FNAD01000023.1"/>
</dbReference>
<keyword evidence="2" id="KW-1185">Reference proteome</keyword>
<organism evidence="1 2">
    <name type="scientific">Glycomyces harbinensis</name>
    <dbReference type="NCBI Taxonomy" id="58114"/>
    <lineage>
        <taxon>Bacteria</taxon>
        <taxon>Bacillati</taxon>
        <taxon>Actinomycetota</taxon>
        <taxon>Actinomycetes</taxon>
        <taxon>Glycomycetales</taxon>
        <taxon>Glycomycetaceae</taxon>
        <taxon>Glycomyces</taxon>
    </lineage>
</organism>
<dbReference type="AlphaFoldDB" id="A0A1G7D9S4"/>
<reference evidence="2" key="1">
    <citation type="submission" date="2016-10" db="EMBL/GenBank/DDBJ databases">
        <authorList>
            <person name="Varghese N."/>
            <person name="Submissions S."/>
        </authorList>
    </citation>
    <scope>NUCLEOTIDE SEQUENCE [LARGE SCALE GENOMIC DNA]</scope>
    <source>
        <strain evidence="2">CGMCC 4.3516</strain>
    </source>
</reference>
<dbReference type="EMBL" id="FNAD01000023">
    <property type="protein sequence ID" value="SDE47495.1"/>
    <property type="molecule type" value="Genomic_DNA"/>
</dbReference>
<dbReference type="InterPro" id="IPR027417">
    <property type="entry name" value="P-loop_NTPase"/>
</dbReference>
<dbReference type="Proteomes" id="UP000198949">
    <property type="component" value="Unassembled WGS sequence"/>
</dbReference>
<dbReference type="Pfam" id="PF13469">
    <property type="entry name" value="Sulfotransfer_3"/>
    <property type="match status" value="1"/>
</dbReference>
<keyword evidence="1" id="KW-0808">Transferase</keyword>
<dbReference type="OrthoDB" id="9777890at2"/>
<gene>
    <name evidence="1" type="ORF">SAMN05216270_12349</name>
</gene>
<evidence type="ECO:0000313" key="2">
    <source>
        <dbReference type="Proteomes" id="UP000198949"/>
    </source>
</evidence>
<dbReference type="STRING" id="58114.SAMN05216270_12349"/>
<accession>A0A1G7D9S4</accession>